<evidence type="ECO:0000313" key="3">
    <source>
        <dbReference type="EMBL" id="RUO41833.1"/>
    </source>
</evidence>
<dbReference type="Pfam" id="PF14559">
    <property type="entry name" value="TPR_19"/>
    <property type="match status" value="1"/>
</dbReference>
<dbReference type="SUPFAM" id="SSF48452">
    <property type="entry name" value="TPR-like"/>
    <property type="match status" value="1"/>
</dbReference>
<dbReference type="AlphaFoldDB" id="A0A7Z6ZUX1"/>
<accession>A0A7Z6ZUX1</accession>
<reference evidence="4" key="1">
    <citation type="journal article" date="2018" name="Front. Microbiol.">
        <title>Genome-Based Analysis Reveals the Taxonomy and Diversity of the Family Idiomarinaceae.</title>
        <authorList>
            <person name="Liu Y."/>
            <person name="Lai Q."/>
            <person name="Shao Z."/>
        </authorList>
    </citation>
    <scope>NUCLEOTIDE SEQUENCE [LARGE SCALE GENOMIC DNA]</scope>
    <source>
        <strain evidence="4">KYW314</strain>
    </source>
</reference>
<name>A0A7Z6ZUX1_9GAMM</name>
<keyword evidence="4" id="KW-1185">Reference proteome</keyword>
<dbReference type="RefSeq" id="WP_169930562.1">
    <property type="nucleotide sequence ID" value="NZ_PIPR01000001.1"/>
</dbReference>
<evidence type="ECO:0008006" key="5">
    <source>
        <dbReference type="Google" id="ProtNLM"/>
    </source>
</evidence>
<evidence type="ECO:0000313" key="4">
    <source>
        <dbReference type="Proteomes" id="UP000287766"/>
    </source>
</evidence>
<feature type="region of interest" description="Disordered" evidence="1">
    <location>
        <begin position="87"/>
        <end position="146"/>
    </location>
</feature>
<feature type="transmembrane region" description="Helical" evidence="2">
    <location>
        <begin position="35"/>
        <end position="59"/>
    </location>
</feature>
<comment type="caution">
    <text evidence="3">The sequence shown here is derived from an EMBL/GenBank/DDBJ whole genome shotgun (WGS) entry which is preliminary data.</text>
</comment>
<organism evidence="3 4">
    <name type="scientific">Pseudidiomarina aestuarii</name>
    <dbReference type="NCBI Taxonomy" id="624146"/>
    <lineage>
        <taxon>Bacteria</taxon>
        <taxon>Pseudomonadati</taxon>
        <taxon>Pseudomonadota</taxon>
        <taxon>Gammaproteobacteria</taxon>
        <taxon>Alteromonadales</taxon>
        <taxon>Idiomarinaceae</taxon>
        <taxon>Pseudidiomarina</taxon>
    </lineage>
</organism>
<dbReference type="Gene3D" id="1.25.40.10">
    <property type="entry name" value="Tetratricopeptide repeat domain"/>
    <property type="match status" value="1"/>
</dbReference>
<sequence length="372" mass="40730">MSVINRVLRDLDQRQQQQSKGSYTPAAMAPQPLHWTWMIGIAVGTAVVIVILLNLYWWLTIDTDPALQVVEAPVTNQPTVIAATAEESADQAVEEVERGTDAESASKPALQRGPVKPRELVQVPPSPTESRTSELEEAEATTEPVVSEIPTETLATVAPEPEAEVEATDTPSTFAVERVQLSPNELAETNLQKARSALRRGEREQGQELLEKALTVMPEHVAVRSELAAYWYGRGFATRAVAILQQGLDRVPQQSQWQLLLGRILERMGRIEDAYIALQSVDSSSAEYIDLLEVRGNAANQLGYFSEAAQDFLALASLKSEGRWWLAAAVAFEDAGEPAAALRAYRQAAFARDLGVDARRYAEDRLQALGGS</sequence>
<dbReference type="InterPro" id="IPR011990">
    <property type="entry name" value="TPR-like_helical_dom_sf"/>
</dbReference>
<evidence type="ECO:0000256" key="2">
    <source>
        <dbReference type="SAM" id="Phobius"/>
    </source>
</evidence>
<proteinExistence type="predicted"/>
<dbReference type="Proteomes" id="UP000287766">
    <property type="component" value="Unassembled WGS sequence"/>
</dbReference>
<keyword evidence="2" id="KW-0812">Transmembrane</keyword>
<keyword evidence="2" id="KW-0472">Membrane</keyword>
<keyword evidence="2" id="KW-1133">Transmembrane helix</keyword>
<evidence type="ECO:0000256" key="1">
    <source>
        <dbReference type="SAM" id="MobiDB-lite"/>
    </source>
</evidence>
<gene>
    <name evidence="3" type="ORF">CWE22_06680</name>
</gene>
<protein>
    <recommendedName>
        <fullName evidence="5">Tetratricopeptide repeat protein</fullName>
    </recommendedName>
</protein>
<dbReference type="EMBL" id="PIPR01000001">
    <property type="protein sequence ID" value="RUO41833.1"/>
    <property type="molecule type" value="Genomic_DNA"/>
</dbReference>